<dbReference type="InterPro" id="IPR027039">
    <property type="entry name" value="Crtac1"/>
</dbReference>
<keyword evidence="5" id="KW-1185">Reference proteome</keyword>
<dbReference type="SUPFAM" id="SSF48452">
    <property type="entry name" value="TPR-like"/>
    <property type="match status" value="1"/>
</dbReference>
<dbReference type="SUPFAM" id="SSF69318">
    <property type="entry name" value="Integrin alpha N-terminal domain"/>
    <property type="match status" value="1"/>
</dbReference>
<gene>
    <name evidence="4" type="ORF">Poly21_36710</name>
</gene>
<protein>
    <submittedName>
        <fullName evidence="4">FG-GAP repeat protein</fullName>
    </submittedName>
</protein>
<proteinExistence type="predicted"/>
<evidence type="ECO:0000313" key="5">
    <source>
        <dbReference type="Proteomes" id="UP000319908"/>
    </source>
</evidence>
<comment type="caution">
    <text evidence="4">The sequence shown here is derived from an EMBL/GenBank/DDBJ whole genome shotgun (WGS) entry which is preliminary data.</text>
</comment>
<dbReference type="Pfam" id="PF13517">
    <property type="entry name" value="FG-GAP_3"/>
    <property type="match status" value="1"/>
</dbReference>
<dbReference type="PROSITE" id="PS50005">
    <property type="entry name" value="TPR"/>
    <property type="match status" value="1"/>
</dbReference>
<dbReference type="PANTHER" id="PTHR16026">
    <property type="entry name" value="CARTILAGE ACIDIC PROTEIN 1"/>
    <property type="match status" value="1"/>
</dbReference>
<reference evidence="4 5" key="1">
    <citation type="journal article" date="2020" name="Antonie Van Leeuwenhoek">
        <title>Rhodopirellula heiligendammensis sp. nov., Rhodopirellula pilleata sp. nov., and Rhodopirellula solitaria sp. nov. isolated from natural or artificial marine surfaces in Northern Germany and California, USA, and emended description of the genus Rhodopirellula.</title>
        <authorList>
            <person name="Kallscheuer N."/>
            <person name="Wiegand S."/>
            <person name="Jogler M."/>
            <person name="Boedeker C."/>
            <person name="Peeters S.H."/>
            <person name="Rast P."/>
            <person name="Heuer A."/>
            <person name="Jetten M.S.M."/>
            <person name="Rohde M."/>
            <person name="Jogler C."/>
        </authorList>
    </citation>
    <scope>NUCLEOTIDE SEQUENCE [LARGE SCALE GENOMIC DNA]</scope>
    <source>
        <strain evidence="4 5">Poly21</strain>
    </source>
</reference>
<keyword evidence="1" id="KW-0732">Signal</keyword>
<evidence type="ECO:0000313" key="4">
    <source>
        <dbReference type="EMBL" id="TWU16466.1"/>
    </source>
</evidence>
<dbReference type="InterPro" id="IPR011519">
    <property type="entry name" value="UnbV_ASPIC"/>
</dbReference>
<dbReference type="InterPro" id="IPR013517">
    <property type="entry name" value="FG-GAP"/>
</dbReference>
<name>A0A5C6BYW3_9BACT</name>
<evidence type="ECO:0000259" key="3">
    <source>
        <dbReference type="Pfam" id="PF07593"/>
    </source>
</evidence>
<feature type="domain" description="ASPIC/UnbV" evidence="3">
    <location>
        <begin position="898"/>
        <end position="964"/>
    </location>
</feature>
<dbReference type="Pfam" id="PF07593">
    <property type="entry name" value="UnbV_ASPIC"/>
    <property type="match status" value="1"/>
</dbReference>
<dbReference type="PANTHER" id="PTHR16026:SF0">
    <property type="entry name" value="CARTILAGE ACIDIC PROTEIN 1"/>
    <property type="match status" value="1"/>
</dbReference>
<sequence length="980" mass="106635">MGAPADAYDEMQAAAARNQWEQAWKYADDVLIAYPKDSEKLASVAEVAFRSGRQSEAADLLVEAAAADDWASEERVHQAFTGLLAAGRLHDAIGLLRSAIEQTPDRTALRRLLSDLLVATEQHREAAEQRRALIKAREFDLTLLHAASSYDRRFEEVASLQQMLERNPSDLRPQLGEAKQRFDSGLMQEAADLLVPIVNEHPQFLPAQMLLGRVWVQLGQYERLAQWSTTASAAAMAESDFWLTMGDWAMEVRDPTAAIECYGQAAKLGPDRVAPWQKLAALATDEPALAIDSDAIGERAALLMRLRQNYAESTIRGVENPDSILALAQTTMQLGWLWEAEAWAAIGLTMSPLDSHQKSQLESLRQSILTQLKRQTPWDTHLDRIKWDWLSSVSAPAMIARLSGDPDSENRATIAGGHGAGNHFGSRGQVAIAASQPLAFANEAVQRGLTFFGRSADDLSEPGVLTSQMLGCGGGTIDFDLDGWPDVYLVTAGGTPPLVDSAPNAMFRNRGGHFQNVSAYCDARDHGFGTGVCVGDVNEDGFDDLLVLNYGPNRIWINNGDGTFTDHSEQLLPPNSVWSTSAAIADLNSDGLGDLVIANYCVGLEPATLECQLGDAAGVRSCSPNQFLAEPDNFYAATRRGTFRDVGDQWGATPAIRGRGLGVVAGALDETLGTDVLVANDMTTNHYWTSVDRDRPASDLFQLAETGTLVGLATDAQSRSQGSMGIAVGDFNGDQIADFYTSNYADEYNMLSMSQAGRGWRDRTASEKIAEPTIAMVGFGTQSIDFDHNGVDELIVTNGHVDDFRVVRPESTYAQPLQLFRQATQGEFEEIGANVACEYFQRSHIGRALWTIDANRDGRVDVLITHQSEPTALLVNHTETGYASISCRLVGRHVSRGAVGSVVTIRQGGGPATKFVTSGDGYLCSNERCTRFGLGGNFSDVEVEVQWPSGKKQTWPSLGVNRQWLLVEDDDAFELTQTSE</sequence>
<evidence type="ECO:0000256" key="2">
    <source>
        <dbReference type="PROSITE-ProRule" id="PRU00339"/>
    </source>
</evidence>
<accession>A0A5C6BYW3</accession>
<organism evidence="4 5">
    <name type="scientific">Allorhodopirellula heiligendammensis</name>
    <dbReference type="NCBI Taxonomy" id="2714739"/>
    <lineage>
        <taxon>Bacteria</taxon>
        <taxon>Pseudomonadati</taxon>
        <taxon>Planctomycetota</taxon>
        <taxon>Planctomycetia</taxon>
        <taxon>Pirellulales</taxon>
        <taxon>Pirellulaceae</taxon>
        <taxon>Allorhodopirellula</taxon>
    </lineage>
</organism>
<feature type="repeat" description="TPR" evidence="2">
    <location>
        <begin position="239"/>
        <end position="272"/>
    </location>
</feature>
<dbReference type="Gene3D" id="1.25.40.10">
    <property type="entry name" value="Tetratricopeptide repeat domain"/>
    <property type="match status" value="1"/>
</dbReference>
<dbReference type="InterPro" id="IPR011990">
    <property type="entry name" value="TPR-like_helical_dom_sf"/>
</dbReference>
<dbReference type="Gene3D" id="2.130.10.130">
    <property type="entry name" value="Integrin alpha, N-terminal"/>
    <property type="match status" value="2"/>
</dbReference>
<dbReference type="EMBL" id="SJPU01000002">
    <property type="protein sequence ID" value="TWU16466.1"/>
    <property type="molecule type" value="Genomic_DNA"/>
</dbReference>
<dbReference type="InterPro" id="IPR019734">
    <property type="entry name" value="TPR_rpt"/>
</dbReference>
<evidence type="ECO:0000256" key="1">
    <source>
        <dbReference type="ARBA" id="ARBA00022729"/>
    </source>
</evidence>
<keyword evidence="2" id="KW-0802">TPR repeat</keyword>
<dbReference type="Proteomes" id="UP000319908">
    <property type="component" value="Unassembled WGS sequence"/>
</dbReference>
<dbReference type="AlphaFoldDB" id="A0A5C6BYW3"/>
<dbReference type="InterPro" id="IPR028994">
    <property type="entry name" value="Integrin_alpha_N"/>
</dbReference>